<keyword evidence="1" id="KW-0472">Membrane</keyword>
<dbReference type="RefSeq" id="WP_007323367.1">
    <property type="nucleotide sequence ID" value="NZ_BAEE01000067.1"/>
</dbReference>
<feature type="transmembrane region" description="Helical" evidence="1">
    <location>
        <begin position="73"/>
        <end position="92"/>
    </location>
</feature>
<feature type="transmembrane region" description="Helical" evidence="1">
    <location>
        <begin position="205"/>
        <end position="226"/>
    </location>
</feature>
<dbReference type="Proteomes" id="UP000035088">
    <property type="component" value="Unassembled WGS sequence"/>
</dbReference>
<sequence>MTQPRGGAILPGAITWSWRTLWRRPGPVLLAVLAWGAALVAIIAVSMIAAAAAGTDFEDTAETDAFSAYLGPILALPLAFLAAGCWNGLLTLADREDVRFADFFRFPSLPAQLVISVTITAVVFLADLLFGTVDGPLALFDNSNVPLVVSVVFSVLFLWSTLIAADEGATGFDALRRSTLLVVAHPLATIAVVLVIIAALILGTIVVMVGLLITMPLASLVMLYYLRRLHAAD</sequence>
<evidence type="ECO:0000256" key="1">
    <source>
        <dbReference type="SAM" id="Phobius"/>
    </source>
</evidence>
<feature type="transmembrane region" description="Helical" evidence="1">
    <location>
        <begin position="178"/>
        <end position="199"/>
    </location>
</feature>
<dbReference type="STRING" id="1073574.GOARA_067_00340"/>
<reference evidence="2 3" key="1">
    <citation type="submission" date="2011-11" db="EMBL/GenBank/DDBJ databases">
        <title>Whole genome shotgun sequence of Gordonia araii NBRC 100433.</title>
        <authorList>
            <person name="Yoshida Y."/>
            <person name="Hosoyama A."/>
            <person name="Tsuchikane K."/>
            <person name="Katsumata H."/>
            <person name="Yamazaki S."/>
            <person name="Fujita N."/>
        </authorList>
    </citation>
    <scope>NUCLEOTIDE SEQUENCE [LARGE SCALE GENOMIC DNA]</scope>
    <source>
        <strain evidence="2 3">NBRC 100433</strain>
    </source>
</reference>
<keyword evidence="3" id="KW-1185">Reference proteome</keyword>
<organism evidence="2 3">
    <name type="scientific">Gordonia araii NBRC 100433</name>
    <dbReference type="NCBI Taxonomy" id="1073574"/>
    <lineage>
        <taxon>Bacteria</taxon>
        <taxon>Bacillati</taxon>
        <taxon>Actinomycetota</taxon>
        <taxon>Actinomycetes</taxon>
        <taxon>Mycobacteriales</taxon>
        <taxon>Gordoniaceae</taxon>
        <taxon>Gordonia</taxon>
    </lineage>
</organism>
<proteinExistence type="predicted"/>
<feature type="transmembrane region" description="Helical" evidence="1">
    <location>
        <begin position="113"/>
        <end position="133"/>
    </location>
</feature>
<feature type="transmembrane region" description="Helical" evidence="1">
    <location>
        <begin position="28"/>
        <end position="53"/>
    </location>
</feature>
<keyword evidence="1" id="KW-1133">Transmembrane helix</keyword>
<protein>
    <recommendedName>
        <fullName evidence="4">DUF4013 domain-containing protein</fullName>
    </recommendedName>
</protein>
<evidence type="ECO:0000313" key="2">
    <source>
        <dbReference type="EMBL" id="GAB11292.1"/>
    </source>
</evidence>
<feature type="transmembrane region" description="Helical" evidence="1">
    <location>
        <begin position="145"/>
        <end position="166"/>
    </location>
</feature>
<gene>
    <name evidence="2" type="ORF">GOARA_067_00340</name>
</gene>
<evidence type="ECO:0008006" key="4">
    <source>
        <dbReference type="Google" id="ProtNLM"/>
    </source>
</evidence>
<dbReference type="AlphaFoldDB" id="G7H653"/>
<name>G7H653_9ACTN</name>
<comment type="caution">
    <text evidence="2">The sequence shown here is derived from an EMBL/GenBank/DDBJ whole genome shotgun (WGS) entry which is preliminary data.</text>
</comment>
<accession>G7H653</accession>
<keyword evidence="1" id="KW-0812">Transmembrane</keyword>
<dbReference type="EMBL" id="BAEE01000067">
    <property type="protein sequence ID" value="GAB11292.1"/>
    <property type="molecule type" value="Genomic_DNA"/>
</dbReference>
<evidence type="ECO:0000313" key="3">
    <source>
        <dbReference type="Proteomes" id="UP000035088"/>
    </source>
</evidence>